<organism evidence="3 4">
    <name type="scientific">Rasiella rasia</name>
    <dbReference type="NCBI Taxonomy" id="2744027"/>
    <lineage>
        <taxon>Bacteria</taxon>
        <taxon>Pseudomonadati</taxon>
        <taxon>Bacteroidota</taxon>
        <taxon>Flavobacteriia</taxon>
        <taxon>Flavobacteriales</taxon>
        <taxon>Flavobacteriaceae</taxon>
        <taxon>Rasiella</taxon>
    </lineage>
</organism>
<feature type="domain" description="Beta-lactamase-related" evidence="2">
    <location>
        <begin position="28"/>
        <end position="363"/>
    </location>
</feature>
<protein>
    <submittedName>
        <fullName evidence="3">Beta-lactamase family protein</fullName>
    </submittedName>
</protein>
<evidence type="ECO:0000313" key="3">
    <source>
        <dbReference type="EMBL" id="QIE58290.1"/>
    </source>
</evidence>
<dbReference type="Gene3D" id="3.40.710.10">
    <property type="entry name" value="DD-peptidase/beta-lactamase superfamily"/>
    <property type="match status" value="1"/>
</dbReference>
<accession>A0A6G6GIF9</accession>
<feature type="chain" id="PRO_5026001504" evidence="1">
    <location>
        <begin position="20"/>
        <end position="378"/>
    </location>
</feature>
<dbReference type="InterPro" id="IPR001466">
    <property type="entry name" value="Beta-lactam-related"/>
</dbReference>
<feature type="signal peptide" evidence="1">
    <location>
        <begin position="1"/>
        <end position="19"/>
    </location>
</feature>
<evidence type="ECO:0000259" key="2">
    <source>
        <dbReference type="Pfam" id="PF00144"/>
    </source>
</evidence>
<dbReference type="EMBL" id="CP049057">
    <property type="protein sequence ID" value="QIE58290.1"/>
    <property type="molecule type" value="Genomic_DNA"/>
</dbReference>
<dbReference type="PANTHER" id="PTHR46825:SF9">
    <property type="entry name" value="BETA-LACTAMASE-RELATED DOMAIN-CONTAINING PROTEIN"/>
    <property type="match status" value="1"/>
</dbReference>
<evidence type="ECO:0000313" key="4">
    <source>
        <dbReference type="Proteomes" id="UP000505306"/>
    </source>
</evidence>
<proteinExistence type="predicted"/>
<dbReference type="InterPro" id="IPR012338">
    <property type="entry name" value="Beta-lactam/transpept-like"/>
</dbReference>
<keyword evidence="1" id="KW-0732">Signal</keyword>
<dbReference type="Proteomes" id="UP000505306">
    <property type="component" value="Chromosome"/>
</dbReference>
<sequence>MKNNVILSLLLLFSLFCNGQQTITTEVEKLLKAELAKEPIKSAIIHVYSESKNINFQFAEDALRSENSVTTNSPFYTASITKMLTATSIGILKDRKMLNFNDKIALYLSEAIINNLHVLNGKTYSKDITIAQLLQHTSGLPDYFTGETIDGSPNIINQLLIDKEKLWSPQEMIQFTKEHMKPNFVPGQGYNYTDTEYVLLALIIEKVSGLSLDQFFQQYIFDPLGMKNSYMNLKSSSQQKEHKLAEFYVGDIELSTLNSLSADWGGGGLVATTQDLISFLKGFNKGLILTNETRLEMQNWMYETVGMEYGYGLRKVSIKDLMNIDTPLQLIGHTGSTASFLWYCPQLDTYVTGTLNQLEASKSSLILVYNILKQLENK</sequence>
<evidence type="ECO:0000256" key="1">
    <source>
        <dbReference type="SAM" id="SignalP"/>
    </source>
</evidence>
<reference evidence="3 4" key="1">
    <citation type="submission" date="2020-02" db="EMBL/GenBank/DDBJ databases">
        <title>Complete genome sequence of Flavobacteriaceae bacterium.</title>
        <authorList>
            <person name="Kim S.-J."/>
            <person name="Kim Y.-S."/>
            <person name="Kim K.-H."/>
        </authorList>
    </citation>
    <scope>NUCLEOTIDE SEQUENCE [LARGE SCALE GENOMIC DNA]</scope>
    <source>
        <strain evidence="3 4">RR4-40</strain>
    </source>
</reference>
<dbReference type="SUPFAM" id="SSF56601">
    <property type="entry name" value="beta-lactamase/transpeptidase-like"/>
    <property type="match status" value="1"/>
</dbReference>
<dbReference type="RefSeq" id="WP_164678297.1">
    <property type="nucleotide sequence ID" value="NZ_CP049057.1"/>
</dbReference>
<keyword evidence="4" id="KW-1185">Reference proteome</keyword>
<dbReference type="InterPro" id="IPR050491">
    <property type="entry name" value="AmpC-like"/>
</dbReference>
<dbReference type="Pfam" id="PF00144">
    <property type="entry name" value="Beta-lactamase"/>
    <property type="match status" value="1"/>
</dbReference>
<name>A0A6G6GIF9_9FLAO</name>
<dbReference type="PANTHER" id="PTHR46825">
    <property type="entry name" value="D-ALANYL-D-ALANINE-CARBOXYPEPTIDASE/ENDOPEPTIDASE AMPH"/>
    <property type="match status" value="1"/>
</dbReference>
<dbReference type="AlphaFoldDB" id="A0A6G6GIF9"/>
<dbReference type="KEGG" id="mgel:G5B37_01510"/>
<gene>
    <name evidence="3" type="ORF">G5B37_01510</name>
</gene>